<proteinExistence type="predicted"/>
<evidence type="ECO:0000313" key="2">
    <source>
        <dbReference type="Proteomes" id="UP000033858"/>
    </source>
</evidence>
<name>A0A0G0UCR6_9BACT</name>
<gene>
    <name evidence="1" type="ORF">UU32_C0011G0003</name>
</gene>
<dbReference type="EMBL" id="LCAE01000011">
    <property type="protein sequence ID" value="KKR86748.1"/>
    <property type="molecule type" value="Genomic_DNA"/>
</dbReference>
<reference evidence="1 2" key="1">
    <citation type="journal article" date="2015" name="Nature">
        <title>rRNA introns, odd ribosomes, and small enigmatic genomes across a large radiation of phyla.</title>
        <authorList>
            <person name="Brown C.T."/>
            <person name="Hug L.A."/>
            <person name="Thomas B.C."/>
            <person name="Sharon I."/>
            <person name="Castelle C.J."/>
            <person name="Singh A."/>
            <person name="Wilkins M.J."/>
            <person name="Williams K.H."/>
            <person name="Banfield J.F."/>
        </authorList>
    </citation>
    <scope>NUCLEOTIDE SEQUENCE [LARGE SCALE GENOMIC DNA]</scope>
</reference>
<dbReference type="Proteomes" id="UP000033858">
    <property type="component" value="Unassembled WGS sequence"/>
</dbReference>
<sequence>MTDEIGNLYRAAFYIAKGAKEVGLKFLKNSGEKFRGLKLETEKEKLFWAEKILDKYVSLKHAS</sequence>
<organism evidence="1 2">
    <name type="scientific">Candidatus Woesebacteria bacterium GW2011_GWB1_41_10</name>
    <dbReference type="NCBI Taxonomy" id="1618577"/>
    <lineage>
        <taxon>Bacteria</taxon>
        <taxon>Candidatus Woeseibacteriota</taxon>
    </lineage>
</organism>
<comment type="caution">
    <text evidence="1">The sequence shown here is derived from an EMBL/GenBank/DDBJ whole genome shotgun (WGS) entry which is preliminary data.</text>
</comment>
<evidence type="ECO:0000313" key="1">
    <source>
        <dbReference type="EMBL" id="KKR86748.1"/>
    </source>
</evidence>
<protein>
    <submittedName>
        <fullName evidence="1">Uncharacterized protein</fullName>
    </submittedName>
</protein>
<dbReference type="AlphaFoldDB" id="A0A0G0UCR6"/>
<accession>A0A0G0UCR6</accession>